<dbReference type="Pfam" id="PF02518">
    <property type="entry name" value="HATPase_c"/>
    <property type="match status" value="1"/>
</dbReference>
<keyword evidence="4" id="KW-0808">Transferase</keyword>
<dbReference type="Proteomes" id="UP001223586">
    <property type="component" value="Unassembled WGS sequence"/>
</dbReference>
<keyword evidence="7" id="KW-0067">ATP-binding</keyword>
<gene>
    <name evidence="11" type="ORF">J2S08_002242</name>
</gene>
<feature type="domain" description="Histidine kinase" evidence="10">
    <location>
        <begin position="213"/>
        <end position="397"/>
    </location>
</feature>
<feature type="transmembrane region" description="Helical" evidence="9">
    <location>
        <begin position="106"/>
        <end position="129"/>
    </location>
</feature>
<comment type="catalytic activity">
    <reaction evidence="1">
        <text>ATP + protein L-histidine = ADP + protein N-phospho-L-histidine.</text>
        <dbReference type="EC" id="2.7.13.3"/>
    </reaction>
</comment>
<keyword evidence="9" id="KW-0812">Transmembrane</keyword>
<evidence type="ECO:0000256" key="6">
    <source>
        <dbReference type="ARBA" id="ARBA00022777"/>
    </source>
</evidence>
<dbReference type="CDD" id="cd16917">
    <property type="entry name" value="HATPase_UhpB-NarQ-NarX-like"/>
    <property type="match status" value="1"/>
</dbReference>
<keyword evidence="8" id="KW-0902">Two-component regulatory system</keyword>
<evidence type="ECO:0000256" key="2">
    <source>
        <dbReference type="ARBA" id="ARBA00012438"/>
    </source>
</evidence>
<dbReference type="InterPro" id="IPR050482">
    <property type="entry name" value="Sensor_HK_TwoCompSys"/>
</dbReference>
<evidence type="ECO:0000256" key="4">
    <source>
        <dbReference type="ARBA" id="ARBA00022679"/>
    </source>
</evidence>
<proteinExistence type="predicted"/>
<dbReference type="Gene3D" id="3.30.565.10">
    <property type="entry name" value="Histidine kinase-like ATPase, C-terminal domain"/>
    <property type="match status" value="1"/>
</dbReference>
<keyword evidence="9" id="KW-1133">Transmembrane helix</keyword>
<evidence type="ECO:0000256" key="9">
    <source>
        <dbReference type="SAM" id="Phobius"/>
    </source>
</evidence>
<evidence type="ECO:0000259" key="10">
    <source>
        <dbReference type="PROSITE" id="PS50109"/>
    </source>
</evidence>
<evidence type="ECO:0000256" key="7">
    <source>
        <dbReference type="ARBA" id="ARBA00022840"/>
    </source>
</evidence>
<dbReference type="Pfam" id="PF07730">
    <property type="entry name" value="HisKA_3"/>
    <property type="match status" value="1"/>
</dbReference>
<dbReference type="Gene3D" id="1.20.5.1930">
    <property type="match status" value="1"/>
</dbReference>
<dbReference type="GO" id="GO:0016301">
    <property type="term" value="F:kinase activity"/>
    <property type="evidence" value="ECO:0007669"/>
    <property type="project" value="UniProtKB-KW"/>
</dbReference>
<dbReference type="InterPro" id="IPR036890">
    <property type="entry name" value="HATPase_C_sf"/>
</dbReference>
<dbReference type="PROSITE" id="PS50109">
    <property type="entry name" value="HIS_KIN"/>
    <property type="match status" value="1"/>
</dbReference>
<sequence length="407" mass="46349">MSNISYAFLTLSRIGMFILISTIHFFIINPEESWKYWFVTIAIVIFIINHILTFSTENNKLELLYCTIDLIVSIAFGFVFIVDSSLYLIFFGIVSTTIFIQTGRKIVLLLFSLAFAVSWALISYYQVYVIFNHSILIYNLLSLTFIIFGGIVGSLIRKLMLAGETIEDQLEQLTASHHVLEDAHQQLSVYAEKVEEFTAIQERNRIAREIHDRVGHKITALLVQIQLARELMKLDEKQCKEALQNAEKLTRDSLEEIRMSVRTLQVETKFSLTFLEALKQMLNDFANMTGLHITLSIEGDLTNVPHSLQTTIKRVMQEALTNVKRHSDGTQCDISIKRSDTEVRIEIIDNGKGSNNVTAGFGLVNMRARVLEHGGTIQYGSEANKGFCIKMRLPLKGMKWHTNEVLS</sequence>
<feature type="transmembrane region" description="Helical" evidence="9">
    <location>
        <begin position="34"/>
        <end position="52"/>
    </location>
</feature>
<keyword evidence="9" id="KW-0472">Membrane</keyword>
<comment type="caution">
    <text evidence="11">The sequence shown here is derived from an EMBL/GenBank/DDBJ whole genome shotgun (WGS) entry which is preliminary data.</text>
</comment>
<feature type="transmembrane region" description="Helical" evidence="9">
    <location>
        <begin position="135"/>
        <end position="156"/>
    </location>
</feature>
<dbReference type="RefSeq" id="WP_307229520.1">
    <property type="nucleotide sequence ID" value="NZ_JAUSTT010000012.1"/>
</dbReference>
<keyword evidence="3" id="KW-0597">Phosphoprotein</keyword>
<evidence type="ECO:0000256" key="3">
    <source>
        <dbReference type="ARBA" id="ARBA00022553"/>
    </source>
</evidence>
<protein>
    <recommendedName>
        <fullName evidence="2">histidine kinase</fullName>
        <ecNumber evidence="2">2.7.13.3</ecNumber>
    </recommendedName>
</protein>
<evidence type="ECO:0000256" key="8">
    <source>
        <dbReference type="ARBA" id="ARBA00023012"/>
    </source>
</evidence>
<feature type="transmembrane region" description="Helical" evidence="9">
    <location>
        <begin position="6"/>
        <end position="27"/>
    </location>
</feature>
<name>A0ABT9WSW7_9BACI</name>
<evidence type="ECO:0000256" key="5">
    <source>
        <dbReference type="ARBA" id="ARBA00022741"/>
    </source>
</evidence>
<dbReference type="InterPro" id="IPR005467">
    <property type="entry name" value="His_kinase_dom"/>
</dbReference>
<dbReference type="PANTHER" id="PTHR24421">
    <property type="entry name" value="NITRATE/NITRITE SENSOR PROTEIN NARX-RELATED"/>
    <property type="match status" value="1"/>
</dbReference>
<keyword evidence="12" id="KW-1185">Reference proteome</keyword>
<evidence type="ECO:0000313" key="12">
    <source>
        <dbReference type="Proteomes" id="UP001223586"/>
    </source>
</evidence>
<dbReference type="EMBL" id="JAUSTT010000012">
    <property type="protein sequence ID" value="MDQ0176398.1"/>
    <property type="molecule type" value="Genomic_DNA"/>
</dbReference>
<dbReference type="InterPro" id="IPR011712">
    <property type="entry name" value="Sig_transdc_His_kin_sub3_dim/P"/>
</dbReference>
<keyword evidence="5" id="KW-0547">Nucleotide-binding</keyword>
<dbReference type="EC" id="2.7.13.3" evidence="2"/>
<dbReference type="SUPFAM" id="SSF55874">
    <property type="entry name" value="ATPase domain of HSP90 chaperone/DNA topoisomerase II/histidine kinase"/>
    <property type="match status" value="1"/>
</dbReference>
<dbReference type="InterPro" id="IPR003594">
    <property type="entry name" value="HATPase_dom"/>
</dbReference>
<evidence type="ECO:0000313" key="11">
    <source>
        <dbReference type="EMBL" id="MDQ0176398.1"/>
    </source>
</evidence>
<accession>A0ABT9WSW7</accession>
<organism evidence="11 12">
    <name type="scientific">Bacillus chungangensis</name>
    <dbReference type="NCBI Taxonomy" id="587633"/>
    <lineage>
        <taxon>Bacteria</taxon>
        <taxon>Bacillati</taxon>
        <taxon>Bacillota</taxon>
        <taxon>Bacilli</taxon>
        <taxon>Bacillales</taxon>
        <taxon>Bacillaceae</taxon>
        <taxon>Bacillus</taxon>
    </lineage>
</organism>
<dbReference type="PANTHER" id="PTHR24421:SF10">
    <property type="entry name" value="NITRATE_NITRITE SENSOR PROTEIN NARQ"/>
    <property type="match status" value="1"/>
</dbReference>
<keyword evidence="6 11" id="KW-0418">Kinase</keyword>
<reference evidence="11 12" key="1">
    <citation type="submission" date="2023-07" db="EMBL/GenBank/DDBJ databases">
        <title>Genomic Encyclopedia of Type Strains, Phase IV (KMG-IV): sequencing the most valuable type-strain genomes for metagenomic binning, comparative biology and taxonomic classification.</title>
        <authorList>
            <person name="Goeker M."/>
        </authorList>
    </citation>
    <scope>NUCLEOTIDE SEQUENCE [LARGE SCALE GENOMIC DNA]</scope>
    <source>
        <strain evidence="11 12">DSM 23837</strain>
    </source>
</reference>
<evidence type="ECO:0000256" key="1">
    <source>
        <dbReference type="ARBA" id="ARBA00000085"/>
    </source>
</evidence>
<dbReference type="SMART" id="SM00387">
    <property type="entry name" value="HATPase_c"/>
    <property type="match status" value="1"/>
</dbReference>
<feature type="transmembrane region" description="Helical" evidence="9">
    <location>
        <begin position="72"/>
        <end position="94"/>
    </location>
</feature>